<evidence type="ECO:0000313" key="2">
    <source>
        <dbReference type="Proteomes" id="UP000683000"/>
    </source>
</evidence>
<dbReference type="AlphaFoldDB" id="A0A8I2YN74"/>
<accession>A0A8I2YN74</accession>
<sequence>MVLPSEPELSSAQRKSAHIARAFVTPANVFCSLGIEAWLVALGIVDITTLFSCWDAFKATIQTAGDCAAFYAYLAERERVGEASLVSSSSNCNDSKRNSHVTSLLEWAWPLVLRSDFQESILNKILHTCGKVGKKSN</sequence>
<proteinExistence type="predicted"/>
<protein>
    <submittedName>
        <fullName evidence="1">Uncharacterized protein</fullName>
    </submittedName>
</protein>
<gene>
    <name evidence="1" type="ORF">JVT61DRAFT_3738</name>
</gene>
<reference evidence="1" key="1">
    <citation type="submission" date="2021-03" db="EMBL/GenBank/DDBJ databases">
        <title>Evolutionary innovations through gain and loss of genes in the ectomycorrhizal Boletales.</title>
        <authorList>
            <person name="Wu G."/>
            <person name="Miyauchi S."/>
            <person name="Morin E."/>
            <person name="Yang Z.-L."/>
            <person name="Xu J."/>
            <person name="Martin F.M."/>
        </authorList>
    </citation>
    <scope>NUCLEOTIDE SEQUENCE</scope>
    <source>
        <strain evidence="1">BR01</strain>
    </source>
</reference>
<dbReference type="EMBL" id="JAGFBS010000016">
    <property type="protein sequence ID" value="KAG6374969.1"/>
    <property type="molecule type" value="Genomic_DNA"/>
</dbReference>
<evidence type="ECO:0000313" key="1">
    <source>
        <dbReference type="EMBL" id="KAG6374969.1"/>
    </source>
</evidence>
<name>A0A8I2YN74_9AGAM</name>
<organism evidence="1 2">
    <name type="scientific">Boletus reticuloceps</name>
    <dbReference type="NCBI Taxonomy" id="495285"/>
    <lineage>
        <taxon>Eukaryota</taxon>
        <taxon>Fungi</taxon>
        <taxon>Dikarya</taxon>
        <taxon>Basidiomycota</taxon>
        <taxon>Agaricomycotina</taxon>
        <taxon>Agaricomycetes</taxon>
        <taxon>Agaricomycetidae</taxon>
        <taxon>Boletales</taxon>
        <taxon>Boletineae</taxon>
        <taxon>Boletaceae</taxon>
        <taxon>Boletoideae</taxon>
        <taxon>Boletus</taxon>
    </lineage>
</organism>
<dbReference type="Proteomes" id="UP000683000">
    <property type="component" value="Unassembled WGS sequence"/>
</dbReference>
<keyword evidence="2" id="KW-1185">Reference proteome</keyword>
<comment type="caution">
    <text evidence="1">The sequence shown here is derived from an EMBL/GenBank/DDBJ whole genome shotgun (WGS) entry which is preliminary data.</text>
</comment>